<dbReference type="Pfam" id="PF04045">
    <property type="entry name" value="P34-Arc"/>
    <property type="match status" value="1"/>
</dbReference>
<comment type="similarity">
    <text evidence="2">Belongs to the ARPC2 family.</text>
</comment>
<dbReference type="InterPro" id="IPR019821">
    <property type="entry name" value="Kinesin_motor_CS"/>
</dbReference>
<keyword evidence="19" id="KW-1185">Reference proteome</keyword>
<gene>
    <name evidence="18" type="ORF">GEV33_013979</name>
</gene>
<evidence type="ECO:0000313" key="19">
    <source>
        <dbReference type="Proteomes" id="UP000719412"/>
    </source>
</evidence>
<dbReference type="InterPro" id="IPR036961">
    <property type="entry name" value="Kinesin_motor_dom_sf"/>
</dbReference>
<evidence type="ECO:0000256" key="12">
    <source>
        <dbReference type="ARBA" id="ARBA00061030"/>
    </source>
</evidence>
<dbReference type="InterPro" id="IPR027640">
    <property type="entry name" value="Kinesin-like_fam"/>
</dbReference>
<dbReference type="GO" id="GO:0005828">
    <property type="term" value="C:kinetochore microtubule"/>
    <property type="evidence" value="ECO:0007669"/>
    <property type="project" value="UniProtKB-ARBA"/>
</dbReference>
<dbReference type="GO" id="GO:0030041">
    <property type="term" value="P:actin filament polymerization"/>
    <property type="evidence" value="ECO:0007669"/>
    <property type="project" value="InterPro"/>
</dbReference>
<dbReference type="PANTHER" id="PTHR47971">
    <property type="entry name" value="KINESIN-RELATED PROTEIN 6"/>
    <property type="match status" value="1"/>
</dbReference>
<feature type="region of interest" description="Disordered" evidence="16">
    <location>
        <begin position="132"/>
        <end position="173"/>
    </location>
</feature>
<evidence type="ECO:0000256" key="16">
    <source>
        <dbReference type="SAM" id="MobiDB-lite"/>
    </source>
</evidence>
<sequence length="962" mass="110568">MDGDKPETGRRETCLHVVVTLAPRRRRKTSDLTDVWGLHLGMDRARTRYPVLALIGRSYSGLWVMRHSCERQKSRPRAIQLESNLARYHPSGRVTFRRLNNKKMFLNKYFHTDDNRVGKMFPYVVSEKDHIPAKKSVEESHSPKPRTKRYAVTPPQSSPTPPDSPPKSPKKYPRRESIYEFKSEAAKKVELIAKSRDERRQKLADEKAIKDQMGMSEQNNPYYDFSRMINEFKSTLEFHPLKDNDAVIENQITVCVRKRPLNNREKNRSEVDVVTVPSKNQIIIHEPKHKVDLTKYLDNQHFRFDYVFDETCTNETVYKFTAQPLVKTIFEGGMATCFAYGQTGAGKTHTMGGEFKGKQQNFKNGIYALVATDVFTFLNLPPHRDKNLVVSASFFEIYGKLAYDLLAKKQRLKVLEDGKQVVQVVGLTERTVNKVDDIMDLIKKGSLERTSGQTSANSNSSRSHAVFQIILRKADSKHLEGKFSLIDLAGNERGADNSKSNKQTRQEGADINKSLLALKECIRALGKKGKHCPFRESILTKILRDSFIGEKSRTCMIALISSSVGSVDHTLNTLRYADRVKELVANDFCEPNSGESEESQNENDVLSLEYDLLENSKNVIDSCVYFHKMALQLYDNGKKSGYNKYEFAKNWKNLLREMIDVQKVAYPIKMILLETNNRVVEETLTVKIKSAQAGLKNESIDITVSDFDGVLYHISNLNGDKTKIRISISLKFYKELQEHGADELLKREYGPLLVKTEDGYNVSILFDLENIPQDWPEVVKKIGLLKRNCFASVFEKYFDFQENGDEGQKRAVIHYRDDETMYVEAKADRVTVVFSTRFRDEDDVVIGKVFMQELKEGLRASHTAPPVLFSHREPPRELQNTDAKVDNNVGYVTFVLFPRHTARNTRDNTINLIHMFRHYLHYHIKCSKAYIHSRMRAKTSDFLKVLNRARPENKSTDKKTIT</sequence>
<evidence type="ECO:0000256" key="6">
    <source>
        <dbReference type="ARBA" id="ARBA00022829"/>
    </source>
</evidence>
<evidence type="ECO:0000256" key="5">
    <source>
        <dbReference type="ARBA" id="ARBA00022741"/>
    </source>
</evidence>
<comment type="caution">
    <text evidence="18">The sequence shown here is derived from an EMBL/GenBank/DDBJ whole genome shotgun (WGS) entry which is preliminary data.</text>
</comment>
<evidence type="ECO:0000256" key="10">
    <source>
        <dbReference type="ARBA" id="ARBA00023212"/>
    </source>
</evidence>
<dbReference type="Pfam" id="PF00225">
    <property type="entry name" value="Kinesin"/>
    <property type="match status" value="1"/>
</dbReference>
<dbReference type="GO" id="GO:0007059">
    <property type="term" value="P:chromosome segregation"/>
    <property type="evidence" value="ECO:0007669"/>
    <property type="project" value="UniProtKB-KW"/>
</dbReference>
<dbReference type="InterPro" id="IPR007188">
    <property type="entry name" value="ARPC2"/>
</dbReference>
<dbReference type="PANTHER" id="PTHR47971:SF8">
    <property type="entry name" value="KINESIN-LIKE PROTEIN"/>
    <property type="match status" value="1"/>
</dbReference>
<evidence type="ECO:0000256" key="8">
    <source>
        <dbReference type="ARBA" id="ARBA00023175"/>
    </source>
</evidence>
<accession>A0A8J6H651</accession>
<organism evidence="18 19">
    <name type="scientific">Tenebrio molitor</name>
    <name type="common">Yellow mealworm beetle</name>
    <dbReference type="NCBI Taxonomy" id="7067"/>
    <lineage>
        <taxon>Eukaryota</taxon>
        <taxon>Metazoa</taxon>
        <taxon>Ecdysozoa</taxon>
        <taxon>Arthropoda</taxon>
        <taxon>Hexapoda</taxon>
        <taxon>Insecta</taxon>
        <taxon>Pterygota</taxon>
        <taxon>Neoptera</taxon>
        <taxon>Endopterygota</taxon>
        <taxon>Coleoptera</taxon>
        <taxon>Polyphaga</taxon>
        <taxon>Cucujiformia</taxon>
        <taxon>Tenebrionidae</taxon>
        <taxon>Tenebrio</taxon>
    </lineage>
</organism>
<comment type="similarity">
    <text evidence="12">Belongs to the TRAFAC class myosin-kinesin ATPase superfamily. Kinesin family. KIN-13 subfamily.</text>
</comment>
<evidence type="ECO:0000256" key="4">
    <source>
        <dbReference type="ARBA" id="ARBA00022701"/>
    </source>
</evidence>
<dbReference type="SMART" id="SM00129">
    <property type="entry name" value="KISc"/>
    <property type="match status" value="1"/>
</dbReference>
<dbReference type="SUPFAM" id="SSF52540">
    <property type="entry name" value="P-loop containing nucleoside triphosphate hydrolases"/>
    <property type="match status" value="1"/>
</dbReference>
<evidence type="ECO:0000256" key="7">
    <source>
        <dbReference type="ARBA" id="ARBA00022840"/>
    </source>
</evidence>
<dbReference type="PROSITE" id="PS00411">
    <property type="entry name" value="KINESIN_MOTOR_1"/>
    <property type="match status" value="1"/>
</dbReference>
<keyword evidence="7 14" id="KW-0067">ATP-binding</keyword>
<dbReference type="GO" id="GO:0034314">
    <property type="term" value="P:Arp2/3 complex-mediated actin nucleation"/>
    <property type="evidence" value="ECO:0007669"/>
    <property type="project" value="InterPro"/>
</dbReference>
<dbReference type="SUPFAM" id="SSF69645">
    <property type="entry name" value="Arp2/3 complex subunits"/>
    <property type="match status" value="2"/>
</dbReference>
<feature type="domain" description="Kinesin motor" evidence="17">
    <location>
        <begin position="251"/>
        <end position="583"/>
    </location>
</feature>
<feature type="compositionally biased region" description="Basic and acidic residues" evidence="16">
    <location>
        <begin position="132"/>
        <end position="142"/>
    </location>
</feature>
<evidence type="ECO:0000256" key="13">
    <source>
        <dbReference type="ARBA" id="ARBA00065815"/>
    </source>
</evidence>
<dbReference type="PRINTS" id="PR00380">
    <property type="entry name" value="KINESINHEAVY"/>
</dbReference>
<evidence type="ECO:0000256" key="15">
    <source>
        <dbReference type="RuleBase" id="RU000394"/>
    </source>
</evidence>
<evidence type="ECO:0000256" key="9">
    <source>
        <dbReference type="ARBA" id="ARBA00023203"/>
    </source>
</evidence>
<dbReference type="InterPro" id="IPR034666">
    <property type="entry name" value="ARPC2/4"/>
</dbReference>
<keyword evidence="3" id="KW-0963">Cytoplasm</keyword>
<dbReference type="Gene3D" id="3.40.850.10">
    <property type="entry name" value="Kinesin motor domain"/>
    <property type="match status" value="1"/>
</dbReference>
<dbReference type="GO" id="GO:0003777">
    <property type="term" value="F:microtubule motor activity"/>
    <property type="evidence" value="ECO:0007669"/>
    <property type="project" value="InterPro"/>
</dbReference>
<dbReference type="GO" id="GO:0000922">
    <property type="term" value="C:spindle pole"/>
    <property type="evidence" value="ECO:0007669"/>
    <property type="project" value="UniProtKB-SubCell"/>
</dbReference>
<dbReference type="Proteomes" id="UP000719412">
    <property type="component" value="Unassembled WGS sequence"/>
</dbReference>
<name>A0A8J6H651_TENMO</name>
<keyword evidence="5 14" id="KW-0547">Nucleotide-binding</keyword>
<dbReference type="Gene3D" id="3.30.1460.20">
    <property type="match status" value="2"/>
</dbReference>
<keyword evidence="6" id="KW-0159">Chromosome partition</keyword>
<evidence type="ECO:0000259" key="17">
    <source>
        <dbReference type="PROSITE" id="PS50067"/>
    </source>
</evidence>
<evidence type="ECO:0000256" key="2">
    <source>
        <dbReference type="ARBA" id="ARBA00007192"/>
    </source>
</evidence>
<comment type="subcellular location">
    <subcellularLocation>
        <location evidence="1">Cytoplasm</location>
        <location evidence="1">Cytoskeleton</location>
        <location evidence="1">Spindle pole</location>
    </subcellularLocation>
</comment>
<dbReference type="PROSITE" id="PS50067">
    <property type="entry name" value="KINESIN_MOTOR_2"/>
    <property type="match status" value="1"/>
</dbReference>
<dbReference type="InterPro" id="IPR001752">
    <property type="entry name" value="Kinesin_motor_dom"/>
</dbReference>
<proteinExistence type="inferred from homology"/>
<dbReference type="GO" id="GO:0007019">
    <property type="term" value="P:microtubule depolymerization"/>
    <property type="evidence" value="ECO:0007669"/>
    <property type="project" value="TreeGrafter"/>
</dbReference>
<dbReference type="GO" id="GO:0007018">
    <property type="term" value="P:microtubule-based movement"/>
    <property type="evidence" value="ECO:0007669"/>
    <property type="project" value="InterPro"/>
</dbReference>
<keyword evidence="4 15" id="KW-0493">Microtubule</keyword>
<feature type="binding site" evidence="14">
    <location>
        <begin position="341"/>
        <end position="348"/>
    </location>
    <ligand>
        <name>ATP</name>
        <dbReference type="ChEBI" id="CHEBI:30616"/>
    </ligand>
</feature>
<dbReference type="FunFam" id="3.30.1460.20:FF:000002">
    <property type="entry name" value="Arp2/3 complex 34 kDa subunit"/>
    <property type="match status" value="1"/>
</dbReference>
<evidence type="ECO:0000256" key="3">
    <source>
        <dbReference type="ARBA" id="ARBA00022490"/>
    </source>
</evidence>
<evidence type="ECO:0000256" key="11">
    <source>
        <dbReference type="ARBA" id="ARBA00054835"/>
    </source>
</evidence>
<keyword evidence="8 14" id="KW-0505">Motor protein</keyword>
<evidence type="ECO:0000256" key="14">
    <source>
        <dbReference type="PROSITE-ProRule" id="PRU00283"/>
    </source>
</evidence>
<evidence type="ECO:0000313" key="18">
    <source>
        <dbReference type="EMBL" id="KAH0808815.1"/>
    </source>
</evidence>
<comment type="subunit">
    <text evidence="13">Component of the Arp2/3 complex.</text>
</comment>
<dbReference type="GO" id="GO:0005885">
    <property type="term" value="C:Arp2/3 protein complex"/>
    <property type="evidence" value="ECO:0007669"/>
    <property type="project" value="InterPro"/>
</dbReference>
<reference evidence="18" key="2">
    <citation type="submission" date="2021-08" db="EMBL/GenBank/DDBJ databases">
        <authorList>
            <person name="Eriksson T."/>
        </authorList>
    </citation>
    <scope>NUCLEOTIDE SEQUENCE</scope>
    <source>
        <strain evidence="18">Stoneville</strain>
        <tissue evidence="18">Whole head</tissue>
    </source>
</reference>
<evidence type="ECO:0000256" key="1">
    <source>
        <dbReference type="ARBA" id="ARBA00004647"/>
    </source>
</evidence>
<feature type="compositionally biased region" description="Pro residues" evidence="16">
    <location>
        <begin position="156"/>
        <end position="167"/>
    </location>
</feature>
<dbReference type="FunFam" id="3.30.1460.20:FF:000004">
    <property type="entry name" value="Arp2/3 complex 34 kDa subunit"/>
    <property type="match status" value="1"/>
</dbReference>
<dbReference type="EMBL" id="JABDTM020028509">
    <property type="protein sequence ID" value="KAH0808815.1"/>
    <property type="molecule type" value="Genomic_DNA"/>
</dbReference>
<dbReference type="FunFam" id="3.40.850.10:FF:000012">
    <property type="entry name" value="Kinesin-like protein"/>
    <property type="match status" value="1"/>
</dbReference>
<dbReference type="GO" id="GO:0005524">
    <property type="term" value="F:ATP binding"/>
    <property type="evidence" value="ECO:0007669"/>
    <property type="project" value="UniProtKB-UniRule"/>
</dbReference>
<dbReference type="AlphaFoldDB" id="A0A8J6H651"/>
<reference evidence="18" key="1">
    <citation type="journal article" date="2020" name="J Insects Food Feed">
        <title>The yellow mealworm (Tenebrio molitor) genome: a resource for the emerging insects as food and feed industry.</title>
        <authorList>
            <person name="Eriksson T."/>
            <person name="Andere A."/>
            <person name="Kelstrup H."/>
            <person name="Emery V."/>
            <person name="Picard C."/>
        </authorList>
    </citation>
    <scope>NUCLEOTIDE SEQUENCE</scope>
    <source>
        <strain evidence="18">Stoneville</strain>
        <tissue evidence="18">Whole head</tissue>
    </source>
</reference>
<dbReference type="GO" id="GO:0003779">
    <property type="term" value="F:actin binding"/>
    <property type="evidence" value="ECO:0007669"/>
    <property type="project" value="UniProtKB-KW"/>
</dbReference>
<protein>
    <recommendedName>
        <fullName evidence="15">Kinesin-like protein</fullName>
    </recommendedName>
</protein>
<keyword evidence="10" id="KW-0206">Cytoskeleton</keyword>
<dbReference type="InterPro" id="IPR027417">
    <property type="entry name" value="P-loop_NTPase"/>
</dbReference>
<keyword evidence="9" id="KW-0009">Actin-binding</keyword>
<dbReference type="CDD" id="cd01367">
    <property type="entry name" value="KISc_KIF2_like"/>
    <property type="match status" value="1"/>
</dbReference>
<dbReference type="GO" id="GO:0008017">
    <property type="term" value="F:microtubule binding"/>
    <property type="evidence" value="ECO:0007669"/>
    <property type="project" value="InterPro"/>
</dbReference>
<comment type="function">
    <text evidence="11">Functions as actin-binding component of the Arp2/3 complex which is involved in regulation of actin polymerization and together with an activating nucleation-promoting factor (NPF) mediates the formation of branched actin networks. Seems to contact the mother actin filament.</text>
</comment>